<keyword evidence="1" id="KW-0472">Membrane</keyword>
<feature type="transmembrane region" description="Helical" evidence="1">
    <location>
        <begin position="44"/>
        <end position="65"/>
    </location>
</feature>
<gene>
    <name evidence="3" type="ORF">D7316_00850</name>
</gene>
<feature type="domain" description="Prepilin type IV endopeptidase peptidase" evidence="2">
    <location>
        <begin position="4"/>
        <end position="95"/>
    </location>
</feature>
<dbReference type="Proteomes" id="UP000271469">
    <property type="component" value="Chromosome"/>
</dbReference>
<evidence type="ECO:0000313" key="3">
    <source>
        <dbReference type="EMBL" id="AZG44266.1"/>
    </source>
</evidence>
<dbReference type="Pfam" id="PF01478">
    <property type="entry name" value="Peptidase_A24"/>
    <property type="match status" value="1"/>
</dbReference>
<dbReference type="RefSeq" id="WP_124707171.1">
    <property type="nucleotide sequence ID" value="NZ_CP033972.1"/>
</dbReference>
<name>A0A3G8JGR8_9ACTN</name>
<dbReference type="AlphaFoldDB" id="A0A3G8JGR8"/>
<dbReference type="EMBL" id="CP033972">
    <property type="protein sequence ID" value="AZG44266.1"/>
    <property type="molecule type" value="Genomic_DNA"/>
</dbReference>
<accession>A0A3G8JGR8</accession>
<sequence>MSECVVLIWLAVIAAVDSRTGRIPTPLVWPGAVAPLVVGVAEPSVALAAVVTACPYAIATLVRLCGGGDVKLAFAIGGLLADPGLGLLVVVFAAVVDVVGRGRREVSSSGGRPHARALVGAAVCGLALT</sequence>
<keyword evidence="1" id="KW-1133">Transmembrane helix</keyword>
<evidence type="ECO:0000259" key="2">
    <source>
        <dbReference type="Pfam" id="PF01478"/>
    </source>
</evidence>
<feature type="transmembrane region" description="Helical" evidence="1">
    <location>
        <begin position="72"/>
        <end position="96"/>
    </location>
</feature>
<proteinExistence type="predicted"/>
<dbReference type="GO" id="GO:0004190">
    <property type="term" value="F:aspartic-type endopeptidase activity"/>
    <property type="evidence" value="ECO:0007669"/>
    <property type="project" value="InterPro"/>
</dbReference>
<evidence type="ECO:0000313" key="4">
    <source>
        <dbReference type="Proteomes" id="UP000271469"/>
    </source>
</evidence>
<dbReference type="GO" id="GO:0016020">
    <property type="term" value="C:membrane"/>
    <property type="evidence" value="ECO:0007669"/>
    <property type="project" value="InterPro"/>
</dbReference>
<protein>
    <recommendedName>
        <fullName evidence="2">Prepilin type IV endopeptidase peptidase domain-containing protein</fullName>
    </recommendedName>
</protein>
<dbReference type="KEGG" id="gom:D7316_00850"/>
<dbReference type="Gene3D" id="1.20.120.1220">
    <property type="match status" value="1"/>
</dbReference>
<keyword evidence="1" id="KW-0812">Transmembrane</keyword>
<organism evidence="3 4">
    <name type="scientific">Gordonia insulae</name>
    <dbReference type="NCBI Taxonomy" id="2420509"/>
    <lineage>
        <taxon>Bacteria</taxon>
        <taxon>Bacillati</taxon>
        <taxon>Actinomycetota</taxon>
        <taxon>Actinomycetes</taxon>
        <taxon>Mycobacteriales</taxon>
        <taxon>Gordoniaceae</taxon>
        <taxon>Gordonia</taxon>
    </lineage>
</organism>
<evidence type="ECO:0000256" key="1">
    <source>
        <dbReference type="SAM" id="Phobius"/>
    </source>
</evidence>
<reference evidence="3 4" key="1">
    <citation type="submission" date="2018-11" db="EMBL/GenBank/DDBJ databases">
        <title>Gordonia insulae sp. nov., isolated from an island soil.</title>
        <authorList>
            <person name="Kim Y.S."/>
            <person name="Kim S.B."/>
        </authorList>
    </citation>
    <scope>NUCLEOTIDE SEQUENCE [LARGE SCALE GENOMIC DNA]</scope>
    <source>
        <strain evidence="3 4">MMS17-SY073</strain>
    </source>
</reference>
<dbReference type="InterPro" id="IPR000045">
    <property type="entry name" value="Prepilin_IV_endopep_pep"/>
</dbReference>
<keyword evidence="4" id="KW-1185">Reference proteome</keyword>
<dbReference type="OrthoDB" id="4381368at2"/>